<protein>
    <recommendedName>
        <fullName evidence="3">Transposase</fullName>
    </recommendedName>
</protein>
<proteinExistence type="predicted"/>
<dbReference type="GO" id="GO:0003676">
    <property type="term" value="F:nucleic acid binding"/>
    <property type="evidence" value="ECO:0007669"/>
    <property type="project" value="InterPro"/>
</dbReference>
<sequence length="102" mass="11637">MFHRALSKFHIIPPKQTINGTYFRDHILAKTCNDATNRTANTGSILERSILAGTSDFLFLQDGAPPHTANLTQRWCLGHFPRFWRKVEWLGNTPDLNSIESL</sequence>
<accession>A0AAV7KCD2</accession>
<gene>
    <name evidence="1" type="ORF">LOD99_10900</name>
</gene>
<name>A0AAV7KCD2_9METZ</name>
<dbReference type="Proteomes" id="UP001165289">
    <property type="component" value="Unassembled WGS sequence"/>
</dbReference>
<dbReference type="Gene3D" id="3.30.420.10">
    <property type="entry name" value="Ribonuclease H-like superfamily/Ribonuclease H"/>
    <property type="match status" value="1"/>
</dbReference>
<reference evidence="1 2" key="1">
    <citation type="journal article" date="2023" name="BMC Biol.">
        <title>The compact genome of the sponge Oopsacas minuta (Hexactinellida) is lacking key metazoan core genes.</title>
        <authorList>
            <person name="Santini S."/>
            <person name="Schenkelaars Q."/>
            <person name="Jourda C."/>
            <person name="Duchesne M."/>
            <person name="Belahbib H."/>
            <person name="Rocher C."/>
            <person name="Selva M."/>
            <person name="Riesgo A."/>
            <person name="Vervoort M."/>
            <person name="Leys S.P."/>
            <person name="Kodjabachian L."/>
            <person name="Le Bivic A."/>
            <person name="Borchiellini C."/>
            <person name="Claverie J.M."/>
            <person name="Renard E."/>
        </authorList>
    </citation>
    <scope>NUCLEOTIDE SEQUENCE [LARGE SCALE GENOMIC DNA]</scope>
    <source>
        <strain evidence="1">SPO-2</strain>
    </source>
</reference>
<comment type="caution">
    <text evidence="1">The sequence shown here is derived from an EMBL/GenBank/DDBJ whole genome shotgun (WGS) entry which is preliminary data.</text>
</comment>
<dbReference type="AlphaFoldDB" id="A0AAV7KCD2"/>
<evidence type="ECO:0000313" key="1">
    <source>
        <dbReference type="EMBL" id="KAI6658907.1"/>
    </source>
</evidence>
<organism evidence="1 2">
    <name type="scientific">Oopsacas minuta</name>
    <dbReference type="NCBI Taxonomy" id="111878"/>
    <lineage>
        <taxon>Eukaryota</taxon>
        <taxon>Metazoa</taxon>
        <taxon>Porifera</taxon>
        <taxon>Hexactinellida</taxon>
        <taxon>Hexasterophora</taxon>
        <taxon>Lyssacinosida</taxon>
        <taxon>Leucopsacidae</taxon>
        <taxon>Oopsacas</taxon>
    </lineage>
</organism>
<evidence type="ECO:0008006" key="3">
    <source>
        <dbReference type="Google" id="ProtNLM"/>
    </source>
</evidence>
<keyword evidence="2" id="KW-1185">Reference proteome</keyword>
<dbReference type="EMBL" id="JAKMXF010000072">
    <property type="protein sequence ID" value="KAI6658907.1"/>
    <property type="molecule type" value="Genomic_DNA"/>
</dbReference>
<evidence type="ECO:0000313" key="2">
    <source>
        <dbReference type="Proteomes" id="UP001165289"/>
    </source>
</evidence>
<dbReference type="InterPro" id="IPR036397">
    <property type="entry name" value="RNaseH_sf"/>
</dbReference>